<dbReference type="Proteomes" id="UP000292459">
    <property type="component" value="Unassembled WGS sequence"/>
</dbReference>
<keyword evidence="3" id="KW-1185">Reference proteome</keyword>
<comment type="caution">
    <text evidence="2">The sequence shown here is derived from an EMBL/GenBank/DDBJ whole genome shotgun (WGS) entry which is preliminary data.</text>
</comment>
<accession>A0A4Q7ECZ5</accession>
<feature type="transmembrane region" description="Helical" evidence="1">
    <location>
        <begin position="139"/>
        <end position="157"/>
    </location>
</feature>
<keyword evidence="1" id="KW-0472">Membrane</keyword>
<feature type="transmembrane region" description="Helical" evidence="1">
    <location>
        <begin position="20"/>
        <end position="43"/>
    </location>
</feature>
<dbReference type="EMBL" id="QVFV01000002">
    <property type="protein sequence ID" value="RZM79105.1"/>
    <property type="molecule type" value="Genomic_DNA"/>
</dbReference>
<name>A0A4Q7ECZ5_9CYAN</name>
<evidence type="ECO:0000256" key="1">
    <source>
        <dbReference type="SAM" id="Phobius"/>
    </source>
</evidence>
<organism evidence="2 3">
    <name type="scientific">Leptolyngbya iicbica LK</name>
    <dbReference type="NCBI Taxonomy" id="2294035"/>
    <lineage>
        <taxon>Bacteria</taxon>
        <taxon>Bacillati</taxon>
        <taxon>Cyanobacteriota</taxon>
        <taxon>Cyanophyceae</taxon>
        <taxon>Leptolyngbyales</taxon>
        <taxon>Leptolyngbyaceae</taxon>
        <taxon>Leptolyngbya group</taxon>
        <taxon>Leptolyngbya</taxon>
        <taxon>Leptolyngbya iicbica</taxon>
    </lineage>
</organism>
<evidence type="ECO:0000313" key="2">
    <source>
        <dbReference type="EMBL" id="RZM79105.1"/>
    </source>
</evidence>
<reference evidence="2 3" key="1">
    <citation type="submission" date="2018-11" db="EMBL/GenBank/DDBJ databases">
        <title>Whole genome sequencing of an environmental sample.</title>
        <authorList>
            <person name="Sarangi A.N."/>
            <person name="Singh D."/>
            <person name="Tripathy S."/>
        </authorList>
    </citation>
    <scope>NUCLEOTIDE SEQUENCE [LARGE SCALE GENOMIC DNA]</scope>
    <source>
        <strain evidence="2 3">Lakshadweep</strain>
    </source>
</reference>
<proteinExistence type="predicted"/>
<dbReference type="AlphaFoldDB" id="A0A4Q7ECZ5"/>
<keyword evidence="1" id="KW-0812">Transmembrane</keyword>
<evidence type="ECO:0000313" key="3">
    <source>
        <dbReference type="Proteomes" id="UP000292459"/>
    </source>
</evidence>
<feature type="transmembrane region" description="Helical" evidence="1">
    <location>
        <begin position="63"/>
        <end position="89"/>
    </location>
</feature>
<dbReference type="OrthoDB" id="572815at2"/>
<sequence length="170" mass="19505">MFQNHGHQAAASQRSSVSKLLNRALSLPEFNLFLFAFLLHFVYEVWQAPFYDFYDAPTLADKILALTHCTFGDGVITVGVSLVVSLMMRSRRWITYPTKQAVAWFIVLGWLYTFFSEIYRTRIAHLYGTLGLSVPGLGISWLPLIQWLIIPPLILVLSRYQILGHRAQQE</sequence>
<dbReference type="RefSeq" id="WP_044151329.1">
    <property type="nucleotide sequence ID" value="NZ_QVFV01000002.1"/>
</dbReference>
<keyword evidence="1" id="KW-1133">Transmembrane helix</keyword>
<protein>
    <submittedName>
        <fullName evidence="2">Uncharacterized protein</fullName>
    </submittedName>
</protein>
<gene>
    <name evidence="2" type="ORF">DYY88_10110</name>
</gene>
<feature type="transmembrane region" description="Helical" evidence="1">
    <location>
        <begin position="101"/>
        <end position="119"/>
    </location>
</feature>